<proteinExistence type="inferred from homology"/>
<feature type="compositionally biased region" description="Polar residues" evidence="12">
    <location>
        <begin position="767"/>
        <end position="780"/>
    </location>
</feature>
<feature type="compositionally biased region" description="Basic and acidic residues" evidence="12">
    <location>
        <begin position="1020"/>
        <end position="1061"/>
    </location>
</feature>
<feature type="compositionally biased region" description="Basic and acidic residues" evidence="12">
    <location>
        <begin position="417"/>
        <end position="435"/>
    </location>
</feature>
<dbReference type="FunFam" id="3.30.200.20:FF:000042">
    <property type="entry name" value="Aurora kinase A"/>
    <property type="match status" value="1"/>
</dbReference>
<dbReference type="InterPro" id="IPR000719">
    <property type="entry name" value="Prot_kinase_dom"/>
</dbReference>
<feature type="compositionally biased region" description="Basic and acidic residues" evidence="12">
    <location>
        <begin position="275"/>
        <end position="285"/>
    </location>
</feature>
<feature type="binding site" evidence="8">
    <location>
        <position position="1349"/>
    </location>
    <ligand>
        <name>ATP</name>
        <dbReference type="ChEBI" id="CHEBI:30616"/>
    </ligand>
</feature>
<feature type="compositionally biased region" description="Basic and acidic residues" evidence="12">
    <location>
        <begin position="1202"/>
        <end position="1213"/>
    </location>
</feature>
<feature type="compositionally biased region" description="Basic and acidic residues" evidence="12">
    <location>
        <begin position="183"/>
        <end position="196"/>
    </location>
</feature>
<dbReference type="PROSITE" id="PS00108">
    <property type="entry name" value="PROTEIN_KINASE_ST"/>
    <property type="match status" value="1"/>
</dbReference>
<dbReference type="InterPro" id="IPR011009">
    <property type="entry name" value="Kinase-like_dom_sf"/>
</dbReference>
<comment type="subunit">
    <text evidence="1">Monomer.</text>
</comment>
<feature type="compositionally biased region" description="Basic and acidic residues" evidence="12">
    <location>
        <begin position="203"/>
        <end position="216"/>
    </location>
</feature>
<feature type="region of interest" description="Disordered" evidence="12">
    <location>
        <begin position="647"/>
        <end position="687"/>
    </location>
</feature>
<evidence type="ECO:0000256" key="4">
    <source>
        <dbReference type="ARBA" id="ARBA00022741"/>
    </source>
</evidence>
<feature type="compositionally biased region" description="Basic and acidic residues" evidence="12">
    <location>
        <begin position="1076"/>
        <end position="1088"/>
    </location>
</feature>
<feature type="compositionally biased region" description="Basic and acidic residues" evidence="12">
    <location>
        <begin position="506"/>
        <end position="516"/>
    </location>
</feature>
<dbReference type="Proteomes" id="UP000779233">
    <property type="component" value="Unassembled WGS sequence"/>
</dbReference>
<feature type="compositionally biased region" description="Basic and acidic residues" evidence="12">
    <location>
        <begin position="939"/>
        <end position="956"/>
    </location>
</feature>
<sequence>MNTQRPKNDHVRIKTKSCPDEDATNRRSRNDERPSQPEQPRQTERPSQTGQPPLERRVNSAHALIHPSRAAGGSNPQSQKADATTKRANLISVQRPPPSSFSKTEREKPNVNRGTIRRGDYPSQGNNTTHIRGANLCDEKFRAENRLNCSGRKTDPPSTIRTQLTQKRDVLVRPRNNNSWDSACKRKADREDALENKKKKPTHSHDRGGNAAEHLRRSGTNDGGEVAQAAHTADAAHSGSILPRGGLGRADLGMRPSGDGHAKMNRFAKGGTPERTSHATEERPGESLACTPSDDPEEESQKGGSRRDPPWGVPMKPRQHLSCGSYVEGANDDGNTTDGAIPQGGPPDSEELHETTKWREQRGGEERNVRERQANQREAPLHRGTPISEIREGDAKGKGAIPGEDTFSLRKGSMGGERADEERTDEGRANREKTNEVAAQMASRWNPQFANRYSRGDTDKAPPASGPPRGGSKRGLNATHLFAEIKSAYEERLSDDLQTNRLVSKPPEEAERRNEASHVLQRRRNTGLEAERMLHSNEKASVVKQSDATQEGNDPAGGEPLIGPPPSSQREEAPPPNRRFAAHTLSSNSKNIKTIKGNFKQGQTKGTPASQKVSTIPRRAATQFIKTKNKGVEAYEGERKNVILAPGHQRGKDSTGGTFTRGVSRRVDGADAPGGANRTGAPGGVETTCGNVASPYGHLAARSALPKKEKDKSDRIPEVKKSYEQFRASRGVAGAFGMGRMGGPPGGLQRGARGKDVGKGDPGEGATNPSEEATNPSEEATNPMGEMTTPIEETTNPNEQTTNTAEGPPPPPLLLNTNVIVGDGERIKRHNGVGGSKGTHSHHHGHSRNEVPPLKFQAKATDVGVKRHPREQHKGSSNSGSSRTGRALLSSTSSGSARTARALLSSTSSSSFGGPRMCAGERGKKIMPQLHTKSSRTLRGKDEDARGTTSRNKESHSGSGSRSGCNNARYNSPVWMGKPAEKATGRKRPLVPAPKCSENARGQGGNEADAANTGSGPTMESRRKAEAKQRSAEAKQRSAEAKQRSAEAKQRSAEAKQRSAEAKQSNAEAKQSNAEAKQRKDEPLRGDLTHLGSSKKDTKKSHRNYKDPISEEMERHKREQKKKKNVKSNSIPPRNLNKGRRSGNSSNLFLGGKLNCDGEGEEGEEGQGTNQGGNRASTFRKRSESYDGRGGASGAVGCSRGVVDRSGEADERGGGGSFAKEAPSDNSPRQESCSSASQRERKEISYFEWLAREKRKKEEAMGTGEAAASGDANVANAANAANAVNAPDAEASPCEGGGEGEQNPLSDALQDEHYHVMLQPLSAFNLKQNERSYEQEDFVVDKNPIGNGRTGLVFKAIIKKENEHVALKVMAKDTIVSLNIERQVLKEIIIQASLKHKNILQLIAYFEDRTRLFLILELANGGSIRNKMKADAHSLPEEQVALYVYQIADALAYLHKFNIIHRDLKPDNILLHHSEEHKGQQIYKYGMVKIADFGFSCQLKNKRQKRSTFCGTVDYMPPEIINQIPYDCNVDLWCLGIVIFELLVGFPPFTDDTQERIFSQIKELNFHFPKAISLQARDLILKLCSRTADERISAEEVKTHPWVKQFL</sequence>
<dbReference type="PROSITE" id="PS50011">
    <property type="entry name" value="PROTEIN_KINASE_DOM"/>
    <property type="match status" value="1"/>
</dbReference>
<dbReference type="PROSITE" id="PS00107">
    <property type="entry name" value="PROTEIN_KINASE_ATP"/>
    <property type="match status" value="1"/>
</dbReference>
<dbReference type="InterPro" id="IPR030616">
    <property type="entry name" value="Aur-like"/>
</dbReference>
<feature type="compositionally biased region" description="Polar residues" evidence="12">
    <location>
        <begin position="957"/>
        <end position="970"/>
    </location>
</feature>
<dbReference type="GO" id="GO:0004674">
    <property type="term" value="F:protein serine/threonine kinase activity"/>
    <property type="evidence" value="ECO:0007669"/>
    <property type="project" value="UniProtKB-KW"/>
</dbReference>
<dbReference type="FunFam" id="1.10.510.10:FF:000571">
    <property type="entry name" value="Maternal embryonic leucine zipper kinase"/>
    <property type="match status" value="1"/>
</dbReference>
<feature type="binding site" evidence="8">
    <location>
        <position position="1492"/>
    </location>
    <ligand>
        <name>ATP</name>
        <dbReference type="ChEBI" id="CHEBI:30616"/>
    </ligand>
</feature>
<feature type="cross-link" description="Glycyl lysine isopeptide (Lys-Gly) (interchain with G-Cter in SUMO2)" evidence="9">
    <location>
        <position position="1465"/>
    </location>
</feature>
<feature type="active site" description="Proton acceptor" evidence="7">
    <location>
        <position position="1463"/>
    </location>
</feature>
<evidence type="ECO:0000256" key="1">
    <source>
        <dbReference type="ARBA" id="ARBA00011245"/>
    </source>
</evidence>
<evidence type="ECO:0000313" key="15">
    <source>
        <dbReference type="Proteomes" id="UP000779233"/>
    </source>
</evidence>
<feature type="compositionally biased region" description="Basic and acidic residues" evidence="12">
    <location>
        <begin position="1104"/>
        <end position="1117"/>
    </location>
</feature>
<feature type="compositionally biased region" description="Polar residues" evidence="12">
    <location>
        <begin position="36"/>
        <end position="51"/>
    </location>
</feature>
<evidence type="ECO:0000256" key="2">
    <source>
        <dbReference type="ARBA" id="ARBA00022527"/>
    </source>
</evidence>
<evidence type="ECO:0000259" key="13">
    <source>
        <dbReference type="PROSITE" id="PS50011"/>
    </source>
</evidence>
<feature type="compositionally biased region" description="Basic and acidic residues" evidence="12">
    <location>
        <begin position="350"/>
        <end position="381"/>
    </location>
</feature>
<dbReference type="EMBL" id="CAJZCX010000009">
    <property type="protein sequence ID" value="CAG9479267.1"/>
    <property type="molecule type" value="Genomic_DNA"/>
</dbReference>
<reference evidence="14" key="1">
    <citation type="submission" date="2021-09" db="EMBL/GenBank/DDBJ databases">
        <authorList>
            <consortium name="Pathogen Informatics"/>
        </authorList>
    </citation>
    <scope>NUCLEOTIDE SEQUENCE</scope>
    <source>
        <strain evidence="14">PvW1</strain>
    </source>
</reference>
<feature type="region of interest" description="Disordered" evidence="12">
    <location>
        <begin position="173"/>
        <end position="478"/>
    </location>
</feature>
<feature type="compositionally biased region" description="Low complexity" evidence="12">
    <location>
        <begin position="788"/>
        <end position="804"/>
    </location>
</feature>
<evidence type="ECO:0000256" key="5">
    <source>
        <dbReference type="ARBA" id="ARBA00022777"/>
    </source>
</evidence>
<dbReference type="Gene3D" id="1.10.510.10">
    <property type="entry name" value="Transferase(Phosphotransferase) domain 1"/>
    <property type="match status" value="1"/>
</dbReference>
<feature type="compositionally biased region" description="Low complexity" evidence="12">
    <location>
        <begin position="227"/>
        <end position="236"/>
    </location>
</feature>
<keyword evidence="6 8" id="KW-0067">ATP-binding</keyword>
<dbReference type="SMART" id="SM00220">
    <property type="entry name" value="S_TKc"/>
    <property type="match status" value="1"/>
</dbReference>
<keyword evidence="3 11" id="KW-0808">Transferase</keyword>
<feature type="binding site" evidence="8 10">
    <location>
        <position position="1368"/>
    </location>
    <ligand>
        <name>ATP</name>
        <dbReference type="ChEBI" id="CHEBI:30616"/>
    </ligand>
</feature>
<feature type="domain" description="Protein kinase" evidence="13">
    <location>
        <begin position="1339"/>
        <end position="1603"/>
    </location>
</feature>
<dbReference type="InterPro" id="IPR008271">
    <property type="entry name" value="Ser/Thr_kinase_AS"/>
</dbReference>
<feature type="region of interest" description="Disordered" evidence="12">
    <location>
        <begin position="1"/>
        <end position="133"/>
    </location>
</feature>
<feature type="region of interest" description="Disordered" evidence="12">
    <location>
        <begin position="490"/>
        <end position="616"/>
    </location>
</feature>
<comment type="catalytic activity">
    <reaction evidence="11">
        <text>L-threonyl-[protein] + ATP = O-phospho-L-threonyl-[protein] + ADP + H(+)</text>
        <dbReference type="Rhea" id="RHEA:46608"/>
        <dbReference type="Rhea" id="RHEA-COMP:11060"/>
        <dbReference type="Rhea" id="RHEA-COMP:11605"/>
        <dbReference type="ChEBI" id="CHEBI:15378"/>
        <dbReference type="ChEBI" id="CHEBI:30013"/>
        <dbReference type="ChEBI" id="CHEBI:30616"/>
        <dbReference type="ChEBI" id="CHEBI:61977"/>
        <dbReference type="ChEBI" id="CHEBI:456216"/>
        <dbReference type="EC" id="2.7.11.1"/>
    </reaction>
</comment>
<comment type="catalytic activity">
    <reaction evidence="11">
        <text>L-seryl-[protein] + ATP = O-phospho-L-seryl-[protein] + ADP + H(+)</text>
        <dbReference type="Rhea" id="RHEA:17989"/>
        <dbReference type="Rhea" id="RHEA-COMP:9863"/>
        <dbReference type="Rhea" id="RHEA-COMP:11604"/>
        <dbReference type="ChEBI" id="CHEBI:15378"/>
        <dbReference type="ChEBI" id="CHEBI:29999"/>
        <dbReference type="ChEBI" id="CHEBI:30616"/>
        <dbReference type="ChEBI" id="CHEBI:83421"/>
        <dbReference type="ChEBI" id="CHEBI:456216"/>
        <dbReference type="EC" id="2.7.11.1"/>
    </reaction>
</comment>
<feature type="compositionally biased region" description="Basic and acidic residues" evidence="12">
    <location>
        <begin position="706"/>
        <end position="724"/>
    </location>
</feature>
<gene>
    <name evidence="14" type="ORF">PVW1_080036700</name>
</gene>
<protein>
    <recommendedName>
        <fullName evidence="11">Aurora kinase</fullName>
        <ecNumber evidence="11">2.7.11.1</ecNumber>
    </recommendedName>
</protein>
<evidence type="ECO:0000256" key="8">
    <source>
        <dbReference type="PIRSR" id="PIRSR630616-2"/>
    </source>
</evidence>
<dbReference type="InterPro" id="IPR017441">
    <property type="entry name" value="Protein_kinase_ATP_BS"/>
</dbReference>
<dbReference type="PANTHER" id="PTHR24350">
    <property type="entry name" value="SERINE/THREONINE-PROTEIN KINASE IAL-RELATED"/>
    <property type="match status" value="1"/>
</dbReference>
<evidence type="ECO:0000256" key="12">
    <source>
        <dbReference type="SAM" id="MobiDB-lite"/>
    </source>
</evidence>
<evidence type="ECO:0000256" key="11">
    <source>
        <dbReference type="RuleBase" id="RU367134"/>
    </source>
</evidence>
<feature type="binding site" evidence="8">
    <location>
        <begin position="1417"/>
        <end position="1419"/>
    </location>
    <ligand>
        <name>ATP</name>
        <dbReference type="ChEBI" id="CHEBI:30616"/>
    </ligand>
</feature>
<evidence type="ECO:0000256" key="10">
    <source>
        <dbReference type="PROSITE-ProRule" id="PRU10141"/>
    </source>
</evidence>
<dbReference type="Pfam" id="PF00069">
    <property type="entry name" value="Pkinase"/>
    <property type="match status" value="1"/>
</dbReference>
<dbReference type="VEuPathDB" id="PlasmoDB:PVPAM_080043400"/>
<comment type="caution">
    <text evidence="14">The sequence shown here is derived from an EMBL/GenBank/DDBJ whole genome shotgun (WGS) entry which is preliminary data.</text>
</comment>
<dbReference type="EC" id="2.7.11.1" evidence="11"/>
<feature type="compositionally biased region" description="Polar residues" evidence="12">
    <location>
        <begin position="543"/>
        <end position="552"/>
    </location>
</feature>
<evidence type="ECO:0000256" key="6">
    <source>
        <dbReference type="ARBA" id="ARBA00022840"/>
    </source>
</evidence>
<dbReference type="CDD" id="cd14007">
    <property type="entry name" value="STKc_Aurora"/>
    <property type="match status" value="1"/>
</dbReference>
<keyword evidence="4 8" id="KW-0547">Nucleotide-binding</keyword>
<keyword evidence="5 11" id="KW-0418">Kinase</keyword>
<accession>A0A8S4HI90</accession>
<feature type="compositionally biased region" description="Polar residues" evidence="12">
    <location>
        <begin position="600"/>
        <end position="614"/>
    </location>
</feature>
<name>A0A8S4HI90_PLAVI</name>
<feature type="region of interest" description="Disordered" evidence="12">
    <location>
        <begin position="700"/>
        <end position="1239"/>
    </location>
</feature>
<keyword evidence="2 11" id="KW-0723">Serine/threonine-protein kinase</keyword>
<dbReference type="GO" id="GO:0005524">
    <property type="term" value="F:ATP binding"/>
    <property type="evidence" value="ECO:0007669"/>
    <property type="project" value="UniProtKB-UniRule"/>
</dbReference>
<evidence type="ECO:0000256" key="9">
    <source>
        <dbReference type="PIRSR" id="PIRSR630616-3"/>
    </source>
</evidence>
<feature type="compositionally biased region" description="Polar residues" evidence="12">
    <location>
        <begin position="1224"/>
        <end position="1237"/>
    </location>
</feature>
<evidence type="ECO:0000256" key="3">
    <source>
        <dbReference type="ARBA" id="ARBA00022679"/>
    </source>
</evidence>
<feature type="compositionally biased region" description="Polar residues" evidence="12">
    <location>
        <begin position="1062"/>
        <end position="1075"/>
    </location>
</feature>
<evidence type="ECO:0000313" key="14">
    <source>
        <dbReference type="EMBL" id="CAG9479267.1"/>
    </source>
</evidence>
<feature type="compositionally biased region" description="Basic and acidic residues" evidence="12">
    <location>
        <begin position="299"/>
        <end position="309"/>
    </location>
</feature>
<comment type="similarity">
    <text evidence="11">Belongs to the protein kinase superfamily. Ser/Thr protein kinase family. Aurora subfamily.</text>
</comment>
<feature type="compositionally biased region" description="Basic and acidic residues" evidence="12">
    <location>
        <begin position="529"/>
        <end position="538"/>
    </location>
</feature>
<dbReference type="SUPFAM" id="SSF56112">
    <property type="entry name" value="Protein kinase-like (PK-like)"/>
    <property type="match status" value="1"/>
</dbReference>
<feature type="compositionally biased region" description="Low complexity" evidence="12">
    <location>
        <begin position="875"/>
        <end position="911"/>
    </location>
</feature>
<feature type="compositionally biased region" description="Basic and acidic residues" evidence="12">
    <location>
        <begin position="753"/>
        <end position="762"/>
    </location>
</feature>
<organism evidence="14 15">
    <name type="scientific">Plasmodium vivax</name>
    <name type="common">malaria parasite P. vivax</name>
    <dbReference type="NCBI Taxonomy" id="5855"/>
    <lineage>
        <taxon>Eukaryota</taxon>
        <taxon>Sar</taxon>
        <taxon>Alveolata</taxon>
        <taxon>Apicomplexa</taxon>
        <taxon>Aconoidasida</taxon>
        <taxon>Haemosporida</taxon>
        <taxon>Plasmodiidae</taxon>
        <taxon>Plasmodium</taxon>
        <taxon>Plasmodium (Plasmodium)</taxon>
    </lineage>
</organism>
<feature type="compositionally biased region" description="Gly residues" evidence="12">
    <location>
        <begin position="734"/>
        <end position="749"/>
    </location>
</feature>
<feature type="compositionally biased region" description="Basic and acidic residues" evidence="12">
    <location>
        <begin position="1"/>
        <end position="35"/>
    </location>
</feature>
<evidence type="ECO:0000256" key="7">
    <source>
        <dbReference type="PIRSR" id="PIRSR630616-1"/>
    </source>
</evidence>